<dbReference type="EMBL" id="CAJZBQ010000027">
    <property type="protein sequence ID" value="CAG9321101.1"/>
    <property type="molecule type" value="Genomic_DNA"/>
</dbReference>
<keyword evidence="1" id="KW-0472">Membrane</keyword>
<evidence type="ECO:0000256" key="1">
    <source>
        <dbReference type="SAM" id="Phobius"/>
    </source>
</evidence>
<keyword evidence="1" id="KW-0812">Transmembrane</keyword>
<feature type="signal peptide" evidence="2">
    <location>
        <begin position="1"/>
        <end position="25"/>
    </location>
</feature>
<accession>A0AAU9J707</accession>
<name>A0AAU9J707_9CILI</name>
<evidence type="ECO:0000313" key="3">
    <source>
        <dbReference type="EMBL" id="CAG9321101.1"/>
    </source>
</evidence>
<organism evidence="3 4">
    <name type="scientific">Blepharisma stoltei</name>
    <dbReference type="NCBI Taxonomy" id="1481888"/>
    <lineage>
        <taxon>Eukaryota</taxon>
        <taxon>Sar</taxon>
        <taxon>Alveolata</taxon>
        <taxon>Ciliophora</taxon>
        <taxon>Postciliodesmatophora</taxon>
        <taxon>Heterotrichea</taxon>
        <taxon>Heterotrichida</taxon>
        <taxon>Blepharismidae</taxon>
        <taxon>Blepharisma</taxon>
    </lineage>
</organism>
<proteinExistence type="predicted"/>
<gene>
    <name evidence="3" type="ORF">BSTOLATCC_MIC27671</name>
</gene>
<keyword evidence="1" id="KW-1133">Transmembrane helix</keyword>
<sequence length="1501" mass="166048">MVEEILFPKILVLLLLLLLPLLCKADEIVQLYDLSSLRVPYNSVRNLPLQYYIQGQNLTYSLSGSYSGGINSASPSITQGMNLISTTKKAASNNPPNSFDLIQQDQNNPQLLYTVEGSNLNFWNIASLSNIQLLGSSPISGTGTVVGVYSVYLSNTAYYIILQSSKTGISASLYNLTKTATIAPISGMSYTISTSYSLIGSSFTTMNSNIFSFVQVGGTTPTVYVIAFDTIHSTATLYNQINNSTVQAKTFNPIAMGFSNKNYAYICDTNNGVFLFNATAYLAAPNTAIDIPMLLQDPSDYGYIFSCSLDNDWLAVGTSQGIALYLFPSLQFVKKLSRYARQHEATSLLGLQRLSNTYTFTTSYFISNLTTSFRVQYLQSQLQENLLYSEISYDLFSTDSSVLAPPYIVIAMSNIWYAIFNTPSYLWVYQINRPYASSVALSSPYTFTGDLVVSNLNTEIQVPIVLHGVDPKSYEIYGYKGFAKSAGFGYPSEIIMYMNTNVTKQNLEFYLPVSNYYAGQGLAYKLETSGNIQDVTIGIVLPEKYMQTSNINTQASITFSPVLATDFNELIPIAVAIPTGDSNITIYSLNPSSGPMRQSTFTCTNSSMYSNNAITFIGGNIRFLIVECYLQNQNTGAYDVDWYIYSVSSSYQPTLLSTFSWIQIIPSTKLSIICTNIAALRGQQIEIYQFDQTTYKFTAWTPISTNSISGINQFMPIDFVIENNGGSCSSIYVYDFNAGLIQVTVSNSAGPYAASTIGTISSLQDIYARIGTYGENVFIISPQSDSAMSFAGVQVTSSSYQITYYPVFSGCSYTAIDISDTFVVVLCENIDGNQILVFDYNDYTFENLYTSIPVDSIGAISLEGGSINSLFVYTGEYFSSYALSQIADEFSPPVSSDFIPQYYGGVTTWALVWFNFTAAPTTEIVVEFELNATNSYNSNKTTIVFSLLPRGTAIKQETSFDTSSSVLTSGEKVKITDSSFIQPIPLNAFIGNNLNFGLLNNKNGTFIQSSELCPVESAPICILGKYKIDSALSYESTSVSAFDMTQSGAILYVSIENAIIAYDTTASPYSVSQVYNLTDFRGSYTTNCLKIQSAPYSNVLIMSCTEWKTEASMYSDTYLTVLNLTNIKTPQQIMLKSYPAVLITIADDLTLQYPLAYVHDFQTVDVYQIITNNGQVSLNLVSYIDPEVIETNTFFICSVLYINSTDLILLEIYSGFIYLKATQTVNPVGFTYSIFATFPVPSSIVNYENTYYTSAYMTSDKKMIIATEVRGDVYVYDINNDGLELKSQFPPLTQEYAYWINSIAVNETLKLMVFPIWDTTKVKLRVLNYTQETINAIYTDIDVGIPLASQSFGSIANINLAYKDENTIKINSFTQLVQRTSSEVVLAEINLLPQVIISPIDSSVSVEYSLAAYIQESGAQVELGTLSLIFGKGSSPSDDSSSDGDNSNWYKEWWVWFIIIVGVLLVVSTLIIAIYFIKRSRKKKEMESLLMVDKKFSVNTN</sequence>
<dbReference type="Proteomes" id="UP001162131">
    <property type="component" value="Unassembled WGS sequence"/>
</dbReference>
<keyword evidence="4" id="KW-1185">Reference proteome</keyword>
<comment type="caution">
    <text evidence="3">The sequence shown here is derived from an EMBL/GenBank/DDBJ whole genome shotgun (WGS) entry which is preliminary data.</text>
</comment>
<feature type="transmembrane region" description="Helical" evidence="1">
    <location>
        <begin position="1453"/>
        <end position="1477"/>
    </location>
</feature>
<evidence type="ECO:0000313" key="4">
    <source>
        <dbReference type="Proteomes" id="UP001162131"/>
    </source>
</evidence>
<keyword evidence="2" id="KW-0732">Signal</keyword>
<evidence type="ECO:0000256" key="2">
    <source>
        <dbReference type="SAM" id="SignalP"/>
    </source>
</evidence>
<protein>
    <submittedName>
        <fullName evidence="3">Uncharacterized protein</fullName>
    </submittedName>
</protein>
<reference evidence="3" key="1">
    <citation type="submission" date="2021-09" db="EMBL/GenBank/DDBJ databases">
        <authorList>
            <consortium name="AG Swart"/>
            <person name="Singh M."/>
            <person name="Singh A."/>
            <person name="Seah K."/>
            <person name="Emmerich C."/>
        </authorList>
    </citation>
    <scope>NUCLEOTIDE SEQUENCE</scope>
    <source>
        <strain evidence="3">ATCC30299</strain>
    </source>
</reference>
<feature type="chain" id="PRO_5043739882" evidence="2">
    <location>
        <begin position="26"/>
        <end position="1501"/>
    </location>
</feature>